<evidence type="ECO:0000313" key="3">
    <source>
        <dbReference type="EMBL" id="KAK8033073.1"/>
    </source>
</evidence>
<name>A0ABR1SFG4_9PEZI</name>
<evidence type="ECO:0000256" key="2">
    <source>
        <dbReference type="SAM" id="SignalP"/>
    </source>
</evidence>
<feature type="signal peptide" evidence="2">
    <location>
        <begin position="1"/>
        <end position="27"/>
    </location>
</feature>
<evidence type="ECO:0000313" key="4">
    <source>
        <dbReference type="Proteomes" id="UP001396898"/>
    </source>
</evidence>
<accession>A0ABR1SFG4</accession>
<feature type="compositionally biased region" description="Low complexity" evidence="1">
    <location>
        <begin position="104"/>
        <end position="126"/>
    </location>
</feature>
<feature type="chain" id="PRO_5047364307" evidence="2">
    <location>
        <begin position="28"/>
        <end position="144"/>
    </location>
</feature>
<gene>
    <name evidence="3" type="ORF">PG991_002471</name>
</gene>
<keyword evidence="4" id="KW-1185">Reference proteome</keyword>
<sequence length="144" mass="14718">MAAQVYTSRVSSILLFVLCYVLPLAAAASIGAHSNGNSSQAVFPGLAKREMDVGSSCSEEGQWNCMGDSWQRCAAGRWSGVVKSAPGTSCTPNGLTDDLDAENSTDSSDSPSDSSDSSDESSASGDKPTSGKTGTCKGVSSDFN</sequence>
<dbReference type="Proteomes" id="UP001396898">
    <property type="component" value="Unassembled WGS sequence"/>
</dbReference>
<evidence type="ECO:0000256" key="1">
    <source>
        <dbReference type="SAM" id="MobiDB-lite"/>
    </source>
</evidence>
<protein>
    <submittedName>
        <fullName evidence="3">Uncharacterized protein</fullName>
    </submittedName>
</protein>
<organism evidence="3 4">
    <name type="scientific">Apiospora marii</name>
    <dbReference type="NCBI Taxonomy" id="335849"/>
    <lineage>
        <taxon>Eukaryota</taxon>
        <taxon>Fungi</taxon>
        <taxon>Dikarya</taxon>
        <taxon>Ascomycota</taxon>
        <taxon>Pezizomycotina</taxon>
        <taxon>Sordariomycetes</taxon>
        <taxon>Xylariomycetidae</taxon>
        <taxon>Amphisphaeriales</taxon>
        <taxon>Apiosporaceae</taxon>
        <taxon>Apiospora</taxon>
    </lineage>
</organism>
<comment type="caution">
    <text evidence="3">The sequence shown here is derived from an EMBL/GenBank/DDBJ whole genome shotgun (WGS) entry which is preliminary data.</text>
</comment>
<feature type="region of interest" description="Disordered" evidence="1">
    <location>
        <begin position="82"/>
        <end position="144"/>
    </location>
</feature>
<reference evidence="3 4" key="1">
    <citation type="submission" date="2023-01" db="EMBL/GenBank/DDBJ databases">
        <title>Analysis of 21 Apiospora genomes using comparative genomics revels a genus with tremendous synthesis potential of carbohydrate active enzymes and secondary metabolites.</title>
        <authorList>
            <person name="Sorensen T."/>
        </authorList>
    </citation>
    <scope>NUCLEOTIDE SEQUENCE [LARGE SCALE GENOMIC DNA]</scope>
    <source>
        <strain evidence="3 4">CBS 20057</strain>
    </source>
</reference>
<keyword evidence="2" id="KW-0732">Signal</keyword>
<dbReference type="EMBL" id="JAQQWI010000006">
    <property type="protein sequence ID" value="KAK8033073.1"/>
    <property type="molecule type" value="Genomic_DNA"/>
</dbReference>
<proteinExistence type="predicted"/>